<feature type="transmembrane region" description="Helical" evidence="7">
    <location>
        <begin position="335"/>
        <end position="352"/>
    </location>
</feature>
<dbReference type="PRINTS" id="PR01036">
    <property type="entry name" value="TCRTETB"/>
</dbReference>
<feature type="transmembrane region" description="Helical" evidence="7">
    <location>
        <begin position="112"/>
        <end position="133"/>
    </location>
</feature>
<evidence type="ECO:0000256" key="7">
    <source>
        <dbReference type="SAM" id="Phobius"/>
    </source>
</evidence>
<evidence type="ECO:0000259" key="8">
    <source>
        <dbReference type="PROSITE" id="PS50850"/>
    </source>
</evidence>
<evidence type="ECO:0000256" key="5">
    <source>
        <dbReference type="ARBA" id="ARBA00022989"/>
    </source>
</evidence>
<proteinExistence type="predicted"/>
<dbReference type="GO" id="GO:0005886">
    <property type="term" value="C:plasma membrane"/>
    <property type="evidence" value="ECO:0007669"/>
    <property type="project" value="UniProtKB-SubCell"/>
</dbReference>
<dbReference type="AlphaFoldDB" id="A0A8J3VRZ5"/>
<comment type="caution">
    <text evidence="9">The sequence shown here is derived from an EMBL/GenBank/DDBJ whole genome shotgun (WGS) entry which is preliminary data.</text>
</comment>
<dbReference type="CDD" id="cd17321">
    <property type="entry name" value="MFS_MMR_MDR_like"/>
    <property type="match status" value="1"/>
</dbReference>
<feature type="transmembrane region" description="Helical" evidence="7">
    <location>
        <begin position="303"/>
        <end position="323"/>
    </location>
</feature>
<dbReference type="Proteomes" id="UP000642748">
    <property type="component" value="Unassembled WGS sequence"/>
</dbReference>
<evidence type="ECO:0000256" key="6">
    <source>
        <dbReference type="ARBA" id="ARBA00023136"/>
    </source>
</evidence>
<gene>
    <name evidence="9" type="ORF">Raf01_48790</name>
</gene>
<dbReference type="GO" id="GO:0022857">
    <property type="term" value="F:transmembrane transporter activity"/>
    <property type="evidence" value="ECO:0007669"/>
    <property type="project" value="InterPro"/>
</dbReference>
<dbReference type="EMBL" id="BONZ01000045">
    <property type="protein sequence ID" value="GIH16707.1"/>
    <property type="molecule type" value="Genomic_DNA"/>
</dbReference>
<keyword evidence="3" id="KW-1003">Cell membrane</keyword>
<dbReference type="Gene3D" id="1.20.1720.10">
    <property type="entry name" value="Multidrug resistance protein D"/>
    <property type="match status" value="1"/>
</dbReference>
<dbReference type="PROSITE" id="PS50850">
    <property type="entry name" value="MFS"/>
    <property type="match status" value="1"/>
</dbReference>
<feature type="transmembrane region" description="Helical" evidence="7">
    <location>
        <begin position="435"/>
        <end position="457"/>
    </location>
</feature>
<protein>
    <submittedName>
        <fullName evidence="9">MFS transporter</fullName>
    </submittedName>
</protein>
<evidence type="ECO:0000256" key="4">
    <source>
        <dbReference type="ARBA" id="ARBA00022692"/>
    </source>
</evidence>
<comment type="subcellular location">
    <subcellularLocation>
        <location evidence="1">Cell membrane</location>
        <topology evidence="1">Multi-pass membrane protein</topology>
    </subcellularLocation>
</comment>
<feature type="transmembrane region" description="Helical" evidence="7">
    <location>
        <begin position="83"/>
        <end position="106"/>
    </location>
</feature>
<accession>A0A8J3VRZ5</accession>
<feature type="transmembrane region" description="Helical" evidence="7">
    <location>
        <begin position="20"/>
        <end position="43"/>
    </location>
</feature>
<keyword evidence="4 7" id="KW-0812">Transmembrane</keyword>
<sequence length="480" mass="48898">MDKKAAPAATTPAQRWVLGLSALASFVVVLDMLVVATALSAIQHDLGASLEDLEWTVNAYTLSFAVLLMTGSALGDRYGRRRLFAIGLGLFAAASAACALSTHVGALVAARAVQGAGAALIMPVALGLLNGAFPPERRGWATGIYGSVTGLAAIVGPILGGVVTEHLAWQWIFWLNVPITLIAIPLVLGRIAEAHGPGGTLDLPGLALAAAAALGITWALVRGNTAGWSSAETVSTLAGGLVLGVLLVVRELRARAPMLPMRLFRSSAFSAGNAVVFFLNGSLTSAIFFTAQFHQVALGHGPVAAGLRLLPWGIAPFLIAPRAGALTDRIGERSLILIGTLLLALGMGWIALISEPGIGYVTTAVAMAVGGIGFSLALPAVTKAVVSRVAPQDIGRASGTFSTSRQLGGAFGIALTGAAFAAAGGYATARQFSDGYIVAMSVSATLAFAAAVAGIVLPRHRRPTPATADRRPAPVAAQTD</sequence>
<feature type="transmembrane region" description="Helical" evidence="7">
    <location>
        <begin position="55"/>
        <end position="74"/>
    </location>
</feature>
<dbReference type="InterPro" id="IPR011701">
    <property type="entry name" value="MFS"/>
</dbReference>
<evidence type="ECO:0000256" key="2">
    <source>
        <dbReference type="ARBA" id="ARBA00022448"/>
    </source>
</evidence>
<dbReference type="NCBIfam" id="TIGR00711">
    <property type="entry name" value="efflux_EmrB"/>
    <property type="match status" value="1"/>
</dbReference>
<dbReference type="SUPFAM" id="SSF103473">
    <property type="entry name" value="MFS general substrate transporter"/>
    <property type="match status" value="1"/>
</dbReference>
<keyword evidence="2" id="KW-0813">Transport</keyword>
<dbReference type="InterPro" id="IPR004638">
    <property type="entry name" value="EmrB-like"/>
</dbReference>
<feature type="domain" description="Major facilitator superfamily (MFS) profile" evidence="8">
    <location>
        <begin position="17"/>
        <end position="462"/>
    </location>
</feature>
<keyword evidence="6 7" id="KW-0472">Membrane</keyword>
<evidence type="ECO:0000256" key="1">
    <source>
        <dbReference type="ARBA" id="ARBA00004651"/>
    </source>
</evidence>
<feature type="transmembrane region" description="Helical" evidence="7">
    <location>
        <begin position="407"/>
        <end position="429"/>
    </location>
</feature>
<reference evidence="9" key="1">
    <citation type="submission" date="2021-01" db="EMBL/GenBank/DDBJ databases">
        <title>Whole genome shotgun sequence of Rugosimonospora africana NBRC 104875.</title>
        <authorList>
            <person name="Komaki H."/>
            <person name="Tamura T."/>
        </authorList>
    </citation>
    <scope>NUCLEOTIDE SEQUENCE</scope>
    <source>
        <strain evidence="9">NBRC 104875</strain>
    </source>
</reference>
<dbReference type="InterPro" id="IPR036259">
    <property type="entry name" value="MFS_trans_sf"/>
</dbReference>
<evidence type="ECO:0000313" key="9">
    <source>
        <dbReference type="EMBL" id="GIH16707.1"/>
    </source>
</evidence>
<dbReference type="PANTHER" id="PTHR42718:SF46">
    <property type="entry name" value="BLR6921 PROTEIN"/>
    <property type="match status" value="1"/>
</dbReference>
<dbReference type="Pfam" id="PF07690">
    <property type="entry name" value="MFS_1"/>
    <property type="match status" value="1"/>
</dbReference>
<name>A0A8J3VRZ5_9ACTN</name>
<dbReference type="Gene3D" id="1.20.1250.20">
    <property type="entry name" value="MFS general substrate transporter like domains"/>
    <property type="match status" value="1"/>
</dbReference>
<keyword evidence="10" id="KW-1185">Reference proteome</keyword>
<evidence type="ECO:0000313" key="10">
    <source>
        <dbReference type="Proteomes" id="UP000642748"/>
    </source>
</evidence>
<feature type="transmembrane region" description="Helical" evidence="7">
    <location>
        <begin position="358"/>
        <end position="386"/>
    </location>
</feature>
<feature type="transmembrane region" description="Helical" evidence="7">
    <location>
        <begin position="227"/>
        <end position="249"/>
    </location>
</feature>
<feature type="transmembrane region" description="Helical" evidence="7">
    <location>
        <begin position="140"/>
        <end position="159"/>
    </location>
</feature>
<feature type="transmembrane region" description="Helical" evidence="7">
    <location>
        <begin position="171"/>
        <end position="189"/>
    </location>
</feature>
<dbReference type="InterPro" id="IPR020846">
    <property type="entry name" value="MFS_dom"/>
</dbReference>
<keyword evidence="5 7" id="KW-1133">Transmembrane helix</keyword>
<organism evidence="9 10">
    <name type="scientific">Rugosimonospora africana</name>
    <dbReference type="NCBI Taxonomy" id="556532"/>
    <lineage>
        <taxon>Bacteria</taxon>
        <taxon>Bacillati</taxon>
        <taxon>Actinomycetota</taxon>
        <taxon>Actinomycetes</taxon>
        <taxon>Micromonosporales</taxon>
        <taxon>Micromonosporaceae</taxon>
        <taxon>Rugosimonospora</taxon>
    </lineage>
</organism>
<evidence type="ECO:0000256" key="3">
    <source>
        <dbReference type="ARBA" id="ARBA00022475"/>
    </source>
</evidence>
<feature type="transmembrane region" description="Helical" evidence="7">
    <location>
        <begin position="201"/>
        <end position="221"/>
    </location>
</feature>
<dbReference type="RefSeq" id="WP_239133863.1">
    <property type="nucleotide sequence ID" value="NZ_BONZ01000045.1"/>
</dbReference>
<dbReference type="PANTHER" id="PTHR42718">
    <property type="entry name" value="MAJOR FACILITATOR SUPERFAMILY MULTIDRUG TRANSPORTER MFSC"/>
    <property type="match status" value="1"/>
</dbReference>
<feature type="transmembrane region" description="Helical" evidence="7">
    <location>
        <begin position="270"/>
        <end position="291"/>
    </location>
</feature>